<dbReference type="GO" id="GO:0005524">
    <property type="term" value="F:ATP binding"/>
    <property type="evidence" value="ECO:0007669"/>
    <property type="project" value="UniProtKB-UniRule"/>
</dbReference>
<keyword evidence="8" id="KW-1185">Reference proteome</keyword>
<dbReference type="Pfam" id="PF01121">
    <property type="entry name" value="CoaE"/>
    <property type="match status" value="1"/>
</dbReference>
<keyword evidence="4 5" id="KW-0173">Coenzyme A biosynthesis</keyword>
<evidence type="ECO:0000256" key="5">
    <source>
        <dbReference type="HAMAP-Rule" id="MF_00376"/>
    </source>
</evidence>
<dbReference type="HOGENOM" id="CLU_057180_1_2_6"/>
<dbReference type="InterPro" id="IPR027417">
    <property type="entry name" value="P-loop_NTPase"/>
</dbReference>
<feature type="binding site" evidence="5">
    <location>
        <begin position="11"/>
        <end position="16"/>
    </location>
    <ligand>
        <name>ATP</name>
        <dbReference type="ChEBI" id="CHEBI:30616"/>
    </ligand>
</feature>
<dbReference type="PROSITE" id="PS51219">
    <property type="entry name" value="DPCK"/>
    <property type="match status" value="1"/>
</dbReference>
<dbReference type="GO" id="GO:0004140">
    <property type="term" value="F:dephospho-CoA kinase activity"/>
    <property type="evidence" value="ECO:0007669"/>
    <property type="project" value="UniProtKB-UniRule"/>
</dbReference>
<dbReference type="AlphaFoldDB" id="A0A0B4XLG9"/>
<evidence type="ECO:0000256" key="1">
    <source>
        <dbReference type="ARBA" id="ARBA00009018"/>
    </source>
</evidence>
<keyword evidence="2 5" id="KW-0547">Nucleotide-binding</keyword>
<reference evidence="7 8" key="1">
    <citation type="journal article" date="2012" name="J. Bacteriol.">
        <title>Genome sequence of an alkane-degrading bacterium, Alcanivorax pacificus type strain W11-5, isolated from deep sea sediment.</title>
        <authorList>
            <person name="Lai Q."/>
            <person name="Shao Z."/>
        </authorList>
    </citation>
    <scope>NUCLEOTIDE SEQUENCE [LARGE SCALE GENOMIC DNA]</scope>
    <source>
        <strain evidence="7 8">W11-5</strain>
    </source>
</reference>
<dbReference type="EC" id="2.7.1.24" evidence="5 6"/>
<protein>
    <recommendedName>
        <fullName evidence="5 6">Dephospho-CoA kinase</fullName>
        <ecNumber evidence="5 6">2.7.1.24</ecNumber>
    </recommendedName>
    <alternativeName>
        <fullName evidence="5">Dephosphocoenzyme A kinase</fullName>
    </alternativeName>
</protein>
<dbReference type="CDD" id="cd02022">
    <property type="entry name" value="DPCK"/>
    <property type="match status" value="1"/>
</dbReference>
<sequence length="204" mass="21701">MFVVGLTGGIGSGKTAASDYLAGKGITIVDADLASRVIVEPGQPALGLIRERFGTGVIAADGSLDRRALREIVFADAAERQALEAITHPAIGEEIRRQIAASTSPYTLLVSPLLLDTSQHQLTHRILLIDAPETLQLARTTARDKVARKQVEAIIAAQMPRQARIGRADDVLLNDGLLAHLHQKLDALHQQYLALAADHSASGG</sequence>
<organism evidence="7 8">
    <name type="scientific">Isoalcanivorax pacificus W11-5</name>
    <dbReference type="NCBI Taxonomy" id="391936"/>
    <lineage>
        <taxon>Bacteria</taxon>
        <taxon>Pseudomonadati</taxon>
        <taxon>Pseudomonadota</taxon>
        <taxon>Gammaproteobacteria</taxon>
        <taxon>Oceanospirillales</taxon>
        <taxon>Alcanivoracaceae</taxon>
        <taxon>Isoalcanivorax</taxon>
    </lineage>
</organism>
<evidence type="ECO:0000256" key="6">
    <source>
        <dbReference type="NCBIfam" id="TIGR00152"/>
    </source>
</evidence>
<dbReference type="RefSeq" id="WP_008739562.1">
    <property type="nucleotide sequence ID" value="NZ_CP004387.1"/>
</dbReference>
<dbReference type="SUPFAM" id="SSF52540">
    <property type="entry name" value="P-loop containing nucleoside triphosphate hydrolases"/>
    <property type="match status" value="1"/>
</dbReference>
<dbReference type="Proteomes" id="UP000006764">
    <property type="component" value="Chromosome"/>
</dbReference>
<evidence type="ECO:0000256" key="4">
    <source>
        <dbReference type="ARBA" id="ARBA00022993"/>
    </source>
</evidence>
<keyword evidence="5" id="KW-0963">Cytoplasm</keyword>
<evidence type="ECO:0000313" key="8">
    <source>
        <dbReference type="Proteomes" id="UP000006764"/>
    </source>
</evidence>
<dbReference type="NCBIfam" id="TIGR00152">
    <property type="entry name" value="dephospho-CoA kinase"/>
    <property type="match status" value="1"/>
</dbReference>
<dbReference type="OrthoDB" id="9812943at2"/>
<dbReference type="HAMAP" id="MF_00376">
    <property type="entry name" value="Dephospho_CoA_kinase"/>
    <property type="match status" value="1"/>
</dbReference>
<comment type="function">
    <text evidence="5">Catalyzes the phosphorylation of the 3'-hydroxyl group of dephosphocoenzyme A to form coenzyme A.</text>
</comment>
<keyword evidence="3 5" id="KW-0067">ATP-binding</keyword>
<gene>
    <name evidence="5" type="primary">coaE</name>
    <name evidence="7" type="ORF">S7S_04880</name>
</gene>
<dbReference type="GO" id="GO:0005737">
    <property type="term" value="C:cytoplasm"/>
    <property type="evidence" value="ECO:0007669"/>
    <property type="project" value="UniProtKB-SubCell"/>
</dbReference>
<dbReference type="UniPathway" id="UPA00241">
    <property type="reaction ID" value="UER00356"/>
</dbReference>
<accession>A0A0B4XLG9</accession>
<dbReference type="KEGG" id="apac:S7S_04880"/>
<dbReference type="EMBL" id="CP004387">
    <property type="protein sequence ID" value="AJD47398.1"/>
    <property type="molecule type" value="Genomic_DNA"/>
</dbReference>
<name>A0A0B4XLG9_9GAMM</name>
<comment type="pathway">
    <text evidence="5">Cofactor biosynthesis; coenzyme A biosynthesis; CoA from (R)-pantothenate: step 5/5.</text>
</comment>
<evidence type="ECO:0000313" key="7">
    <source>
        <dbReference type="EMBL" id="AJD47398.1"/>
    </source>
</evidence>
<dbReference type="Gene3D" id="3.40.50.300">
    <property type="entry name" value="P-loop containing nucleotide triphosphate hydrolases"/>
    <property type="match status" value="1"/>
</dbReference>
<evidence type="ECO:0000256" key="2">
    <source>
        <dbReference type="ARBA" id="ARBA00022741"/>
    </source>
</evidence>
<evidence type="ECO:0000256" key="3">
    <source>
        <dbReference type="ARBA" id="ARBA00022840"/>
    </source>
</evidence>
<keyword evidence="5" id="KW-0808">Transferase</keyword>
<dbReference type="InterPro" id="IPR001977">
    <property type="entry name" value="Depp_CoAkinase"/>
</dbReference>
<keyword evidence="5 7" id="KW-0418">Kinase</keyword>
<comment type="catalytic activity">
    <reaction evidence="5">
        <text>3'-dephospho-CoA + ATP = ADP + CoA + H(+)</text>
        <dbReference type="Rhea" id="RHEA:18245"/>
        <dbReference type="ChEBI" id="CHEBI:15378"/>
        <dbReference type="ChEBI" id="CHEBI:30616"/>
        <dbReference type="ChEBI" id="CHEBI:57287"/>
        <dbReference type="ChEBI" id="CHEBI:57328"/>
        <dbReference type="ChEBI" id="CHEBI:456216"/>
        <dbReference type="EC" id="2.7.1.24"/>
    </reaction>
</comment>
<dbReference type="PANTHER" id="PTHR10695:SF46">
    <property type="entry name" value="BIFUNCTIONAL COENZYME A SYNTHASE-RELATED"/>
    <property type="match status" value="1"/>
</dbReference>
<comment type="similarity">
    <text evidence="1 5">Belongs to the CoaE family.</text>
</comment>
<proteinExistence type="inferred from homology"/>
<dbReference type="STRING" id="391936.S7S_04880"/>
<dbReference type="PANTHER" id="PTHR10695">
    <property type="entry name" value="DEPHOSPHO-COA KINASE-RELATED"/>
    <property type="match status" value="1"/>
</dbReference>
<comment type="subcellular location">
    <subcellularLocation>
        <location evidence="5">Cytoplasm</location>
    </subcellularLocation>
</comment>
<dbReference type="GO" id="GO:0015937">
    <property type="term" value="P:coenzyme A biosynthetic process"/>
    <property type="evidence" value="ECO:0007669"/>
    <property type="project" value="UniProtKB-UniRule"/>
</dbReference>